<dbReference type="RefSeq" id="WP_106288740.1">
    <property type="nucleotide sequence ID" value="NZ_CAWNTC010000037.1"/>
</dbReference>
<evidence type="ECO:0000259" key="8">
    <source>
        <dbReference type="Pfam" id="PF09335"/>
    </source>
</evidence>
<keyword evidence="5 7" id="KW-1133">Transmembrane helix</keyword>
<accession>A0A2T1C3L6</accession>
<keyword evidence="4 7" id="KW-0812">Transmembrane</keyword>
<dbReference type="OrthoDB" id="9813426at2"/>
<comment type="similarity">
    <text evidence="2 7">Belongs to the DedA family.</text>
</comment>
<evidence type="ECO:0000256" key="2">
    <source>
        <dbReference type="ARBA" id="ARBA00010792"/>
    </source>
</evidence>
<feature type="transmembrane region" description="Helical" evidence="7">
    <location>
        <begin position="60"/>
        <end position="79"/>
    </location>
</feature>
<dbReference type="Pfam" id="PF09335">
    <property type="entry name" value="VTT_dom"/>
    <property type="match status" value="1"/>
</dbReference>
<name>A0A2T1C3L6_9CYAN</name>
<evidence type="ECO:0000313" key="10">
    <source>
        <dbReference type="Proteomes" id="UP000238762"/>
    </source>
</evidence>
<gene>
    <name evidence="9" type="ORF">C7B64_11210</name>
</gene>
<evidence type="ECO:0000256" key="7">
    <source>
        <dbReference type="RuleBase" id="RU367016"/>
    </source>
</evidence>
<feature type="transmembrane region" description="Helical" evidence="7">
    <location>
        <begin position="21"/>
        <end position="40"/>
    </location>
</feature>
<protein>
    <recommendedName>
        <fullName evidence="8">VTT domain-containing protein</fullName>
    </recommendedName>
</protein>
<evidence type="ECO:0000256" key="1">
    <source>
        <dbReference type="ARBA" id="ARBA00004651"/>
    </source>
</evidence>
<reference evidence="9 10" key="1">
    <citation type="submission" date="2018-02" db="EMBL/GenBank/DDBJ databases">
        <authorList>
            <person name="Cohen D.B."/>
            <person name="Kent A.D."/>
        </authorList>
    </citation>
    <scope>NUCLEOTIDE SEQUENCE [LARGE SCALE GENOMIC DNA]</scope>
    <source>
        <strain evidence="9 10">CCAP 1448/3</strain>
    </source>
</reference>
<evidence type="ECO:0000256" key="4">
    <source>
        <dbReference type="ARBA" id="ARBA00022692"/>
    </source>
</evidence>
<dbReference type="InterPro" id="IPR032816">
    <property type="entry name" value="VTT_dom"/>
</dbReference>
<feature type="transmembrane region" description="Helical" evidence="7">
    <location>
        <begin position="148"/>
        <end position="167"/>
    </location>
</feature>
<comment type="subcellular location">
    <subcellularLocation>
        <location evidence="1 7">Cell membrane</location>
        <topology evidence="1 7">Multi-pass membrane protein</topology>
    </subcellularLocation>
</comment>
<evidence type="ECO:0000256" key="3">
    <source>
        <dbReference type="ARBA" id="ARBA00022475"/>
    </source>
</evidence>
<sequence length="208" mass="23342">MSFDLPALKEFIKTSPEIFRYLLIWGIIFAESGIMLGFFLPGDTLLIIAGVLAKAELMDIRVLIFGCFVAAVLGDNIGYATGHKFGRKLFTKEDSLLFHKKHLVKAQNFYEEHGKKTIVLARFLPIVRTFAPIVAGIASMRYRTFMSYNLIGGFIWTFGVTLGGYFIVGIISEELLDKYLILIILFIIVISLLPSIIHLIKESKSDNG</sequence>
<comment type="caution">
    <text evidence="9">The sequence shown here is derived from an EMBL/GenBank/DDBJ whole genome shotgun (WGS) entry which is preliminary data.</text>
</comment>
<feature type="transmembrane region" description="Helical" evidence="7">
    <location>
        <begin position="179"/>
        <end position="200"/>
    </location>
</feature>
<dbReference type="PANTHER" id="PTHR30353">
    <property type="entry name" value="INNER MEMBRANE PROTEIN DEDA-RELATED"/>
    <property type="match status" value="1"/>
</dbReference>
<dbReference type="EMBL" id="PVWJ01000047">
    <property type="protein sequence ID" value="PSB02856.1"/>
    <property type="molecule type" value="Genomic_DNA"/>
</dbReference>
<evidence type="ECO:0000256" key="6">
    <source>
        <dbReference type="ARBA" id="ARBA00023136"/>
    </source>
</evidence>
<dbReference type="InterPro" id="IPR032818">
    <property type="entry name" value="DedA-like"/>
</dbReference>
<evidence type="ECO:0000313" key="9">
    <source>
        <dbReference type="EMBL" id="PSB02856.1"/>
    </source>
</evidence>
<reference evidence="9 10" key="2">
    <citation type="submission" date="2018-03" db="EMBL/GenBank/DDBJ databases">
        <title>The ancient ancestry and fast evolution of plastids.</title>
        <authorList>
            <person name="Moore K.R."/>
            <person name="Magnabosco C."/>
            <person name="Momper L."/>
            <person name="Gold D.A."/>
            <person name="Bosak T."/>
            <person name="Fournier G.P."/>
        </authorList>
    </citation>
    <scope>NUCLEOTIDE SEQUENCE [LARGE SCALE GENOMIC DNA]</scope>
    <source>
        <strain evidence="9 10">CCAP 1448/3</strain>
    </source>
</reference>
<organism evidence="9 10">
    <name type="scientific">Merismopedia glauca CCAP 1448/3</name>
    <dbReference type="NCBI Taxonomy" id="1296344"/>
    <lineage>
        <taxon>Bacteria</taxon>
        <taxon>Bacillati</taxon>
        <taxon>Cyanobacteriota</taxon>
        <taxon>Cyanophyceae</taxon>
        <taxon>Synechococcales</taxon>
        <taxon>Merismopediaceae</taxon>
        <taxon>Merismopedia</taxon>
    </lineage>
</organism>
<dbReference type="GO" id="GO:0005886">
    <property type="term" value="C:plasma membrane"/>
    <property type="evidence" value="ECO:0007669"/>
    <property type="project" value="UniProtKB-SubCell"/>
</dbReference>
<keyword evidence="10" id="KW-1185">Reference proteome</keyword>
<feature type="domain" description="VTT" evidence="8">
    <location>
        <begin position="40"/>
        <end position="165"/>
    </location>
</feature>
<evidence type="ECO:0000256" key="5">
    <source>
        <dbReference type="ARBA" id="ARBA00022989"/>
    </source>
</evidence>
<keyword evidence="6 7" id="KW-0472">Membrane</keyword>
<dbReference type="AlphaFoldDB" id="A0A2T1C3L6"/>
<proteinExistence type="inferred from homology"/>
<keyword evidence="3 7" id="KW-1003">Cell membrane</keyword>
<dbReference type="Proteomes" id="UP000238762">
    <property type="component" value="Unassembled WGS sequence"/>
</dbReference>
<dbReference type="PANTHER" id="PTHR30353:SF0">
    <property type="entry name" value="TRANSMEMBRANE PROTEIN"/>
    <property type="match status" value="1"/>
</dbReference>